<evidence type="ECO:0000256" key="4">
    <source>
        <dbReference type="ARBA" id="ARBA00023136"/>
    </source>
</evidence>
<evidence type="ECO:0000256" key="5">
    <source>
        <dbReference type="SAM" id="Phobius"/>
    </source>
</evidence>
<name>A0A0G4ETC2_VITBC</name>
<reference evidence="6 7" key="1">
    <citation type="submission" date="2014-11" db="EMBL/GenBank/DDBJ databases">
        <authorList>
            <person name="Zhu J."/>
            <person name="Qi W."/>
            <person name="Song R."/>
        </authorList>
    </citation>
    <scope>NUCLEOTIDE SEQUENCE [LARGE SCALE GENOMIC DNA]</scope>
</reference>
<dbReference type="InterPro" id="IPR028110">
    <property type="entry name" value="TMEM254"/>
</dbReference>
<dbReference type="Proteomes" id="UP000041254">
    <property type="component" value="Unassembled WGS sequence"/>
</dbReference>
<protein>
    <submittedName>
        <fullName evidence="6">Uncharacterized protein</fullName>
    </submittedName>
</protein>
<dbReference type="Pfam" id="PF14934">
    <property type="entry name" value="TMEM254"/>
    <property type="match status" value="1"/>
</dbReference>
<feature type="transmembrane region" description="Helical" evidence="5">
    <location>
        <begin position="38"/>
        <end position="59"/>
    </location>
</feature>
<keyword evidence="4 5" id="KW-0472">Membrane</keyword>
<proteinExistence type="predicted"/>
<dbReference type="EMBL" id="CDMY01000305">
    <property type="protein sequence ID" value="CEM01559.1"/>
    <property type="molecule type" value="Genomic_DNA"/>
</dbReference>
<keyword evidence="3 5" id="KW-1133">Transmembrane helix</keyword>
<evidence type="ECO:0000256" key="3">
    <source>
        <dbReference type="ARBA" id="ARBA00022989"/>
    </source>
</evidence>
<accession>A0A0G4ETC2</accession>
<dbReference type="PANTHER" id="PTHR34104">
    <property type="entry name" value="TRANSMEMBRANE PROTEIN 254"/>
    <property type="match status" value="1"/>
</dbReference>
<dbReference type="AlphaFoldDB" id="A0A0G4ETC2"/>
<comment type="subcellular location">
    <subcellularLocation>
        <location evidence="1">Membrane</location>
        <topology evidence="1">Multi-pass membrane protein</topology>
    </subcellularLocation>
</comment>
<organism evidence="6 7">
    <name type="scientific">Vitrella brassicaformis (strain CCMP3155)</name>
    <dbReference type="NCBI Taxonomy" id="1169540"/>
    <lineage>
        <taxon>Eukaryota</taxon>
        <taxon>Sar</taxon>
        <taxon>Alveolata</taxon>
        <taxon>Colpodellida</taxon>
        <taxon>Vitrellaceae</taxon>
        <taxon>Vitrella</taxon>
    </lineage>
</organism>
<feature type="transmembrane region" description="Helical" evidence="5">
    <location>
        <begin position="71"/>
        <end position="90"/>
    </location>
</feature>
<keyword evidence="2 5" id="KW-0812">Transmembrane</keyword>
<dbReference type="PANTHER" id="PTHR34104:SF3">
    <property type="entry name" value="TRANSMEMBRANE PROTEIN 254"/>
    <property type="match status" value="1"/>
</dbReference>
<evidence type="ECO:0000313" key="7">
    <source>
        <dbReference type="Proteomes" id="UP000041254"/>
    </source>
</evidence>
<dbReference type="OrthoDB" id="9984821at2759"/>
<keyword evidence="7" id="KW-1185">Reference proteome</keyword>
<gene>
    <name evidence="6" type="ORF">Vbra_13189</name>
</gene>
<dbReference type="InParanoid" id="A0A0G4ETC2"/>
<sequence>MKEFALVNPLWLFLPAGCVYVALAGFTEVPMLLLPHRWHFQAIFAIAVVIHVAEGLYAVSRARKASMSGSACLLWFVQTFIYGFPSLLLLNDTLRRRK</sequence>
<dbReference type="GO" id="GO:0016020">
    <property type="term" value="C:membrane"/>
    <property type="evidence" value="ECO:0007669"/>
    <property type="project" value="UniProtKB-SubCell"/>
</dbReference>
<feature type="transmembrane region" description="Helical" evidence="5">
    <location>
        <begin position="7"/>
        <end position="26"/>
    </location>
</feature>
<evidence type="ECO:0000256" key="2">
    <source>
        <dbReference type="ARBA" id="ARBA00022692"/>
    </source>
</evidence>
<evidence type="ECO:0000256" key="1">
    <source>
        <dbReference type="ARBA" id="ARBA00004141"/>
    </source>
</evidence>
<dbReference type="VEuPathDB" id="CryptoDB:Vbra_13189"/>
<evidence type="ECO:0000313" key="6">
    <source>
        <dbReference type="EMBL" id="CEM01559.1"/>
    </source>
</evidence>